<reference evidence="1" key="2">
    <citation type="submission" date="2024-06" db="EMBL/GenBank/DDBJ databases">
        <authorList>
            <person name="Petrova K.O."/>
            <person name="Toshchakov S.V."/>
            <person name="Boltjanskaja Y.V."/>
            <person name="Kevbrin V.V."/>
        </authorList>
    </citation>
    <scope>NUCLEOTIDE SEQUENCE</scope>
    <source>
        <strain evidence="1">Z-710</strain>
    </source>
</reference>
<name>A0AAU8HTU6_9FIRM</name>
<evidence type="ECO:0000313" key="1">
    <source>
        <dbReference type="EMBL" id="XCI28645.1"/>
    </source>
</evidence>
<sequence>MGLEDIKKSGEEFLIKLGRDYYYGGSGKKKRGDFQSLYDEYKDLFSLETIKKVQSLKQSGCTEDAYLISFLIKGYLGREIQAITKEIYDAELNSHMLYQGKETSLRFGKMLLSIEQDREKRLQLDELVTQKQVQFNYLRKRRIRKLKECANKLGYQNYLNLIEDVEQIDTYQLIKIAKDFLIRTEDVYLKCLSFLNDYIGNGEQPIRKSDIAFIFKSNNFANLFPELELVPSIEDTFYSLGINVHQQDNLKIDYEKNESKSPTPFCCPIKVPDEIHLVLNPTGGIDDYQNSLHEAGQCQFLAHIDKALPMEFKRMGDKSIRESYGLLFQFLTLNEKWINRFLNFDNEKSDYLTFAWSYKLYVIRRYCGKLMYEAQLYSKEYSEKTLEELYENIMSDAVKLDVSKNNYLLDLDLGFNTPEYLKSWALENSLRSFLTSNYGENWFEKKEAGKFLQALWKSGTKYNYKKMIAKLGFTQKDLADLLIEQFSDILER</sequence>
<dbReference type="AlphaFoldDB" id="A0AAU8HTU6"/>
<accession>A0AAU8HTU6</accession>
<gene>
    <name evidence="1" type="ORF">PRVXH_002610</name>
</gene>
<protein>
    <submittedName>
        <fullName evidence="1">Uncharacterized protein</fullName>
    </submittedName>
</protein>
<dbReference type="EMBL" id="CP159485">
    <property type="protein sequence ID" value="XCI28645.1"/>
    <property type="molecule type" value="Genomic_DNA"/>
</dbReference>
<dbReference type="RefSeq" id="WP_353893197.1">
    <property type="nucleotide sequence ID" value="NZ_CP159485.1"/>
</dbReference>
<dbReference type="SUPFAM" id="SSF55486">
    <property type="entry name" value="Metalloproteases ('zincins'), catalytic domain"/>
    <property type="match status" value="1"/>
</dbReference>
<reference evidence="1" key="1">
    <citation type="journal article" date="2018" name="Antonie Van Leeuwenhoek">
        <title>Proteinivorax hydrogeniformans sp. nov., an anaerobic, haloalkaliphilic bacterium fermenting proteinaceous compounds with high hydrogen production.</title>
        <authorList>
            <person name="Boltyanskaya Y."/>
            <person name="Detkova E."/>
            <person name="Pimenov N."/>
            <person name="Kevbrin V."/>
        </authorList>
    </citation>
    <scope>NUCLEOTIDE SEQUENCE</scope>
    <source>
        <strain evidence="1">Z-710</strain>
    </source>
</reference>
<proteinExistence type="predicted"/>
<organism evidence="1">
    <name type="scientific">Proteinivorax hydrogeniformans</name>
    <dbReference type="NCBI Taxonomy" id="1826727"/>
    <lineage>
        <taxon>Bacteria</taxon>
        <taxon>Bacillati</taxon>
        <taxon>Bacillota</taxon>
        <taxon>Clostridia</taxon>
        <taxon>Eubacteriales</taxon>
        <taxon>Proteinivoracaceae</taxon>
        <taxon>Proteinivorax</taxon>
    </lineage>
</organism>